<organism evidence="11 12">
    <name type="scientific">Bacteroides eggerthii</name>
    <dbReference type="NCBI Taxonomy" id="28111"/>
    <lineage>
        <taxon>Bacteria</taxon>
        <taxon>Pseudomonadati</taxon>
        <taxon>Bacteroidota</taxon>
        <taxon>Bacteroidia</taxon>
        <taxon>Bacteroidales</taxon>
        <taxon>Bacteroidaceae</taxon>
        <taxon>Bacteroides</taxon>
    </lineage>
</organism>
<dbReference type="Pfam" id="PF02518">
    <property type="entry name" value="HATPase_c"/>
    <property type="match status" value="1"/>
</dbReference>
<feature type="coiled-coil region" evidence="7">
    <location>
        <begin position="276"/>
        <end position="303"/>
    </location>
</feature>
<keyword evidence="8" id="KW-0812">Transmembrane</keyword>
<dbReference type="SUPFAM" id="SSF47226">
    <property type="entry name" value="Histidine-containing phosphotransfer domain, HPT domain"/>
    <property type="match status" value="1"/>
</dbReference>
<dbReference type="PROSITE" id="PS50110">
    <property type="entry name" value="RESPONSE_REGULATORY"/>
    <property type="match status" value="1"/>
</dbReference>
<dbReference type="Gene3D" id="1.20.120.160">
    <property type="entry name" value="HPT domain"/>
    <property type="match status" value="1"/>
</dbReference>
<dbReference type="InterPro" id="IPR036097">
    <property type="entry name" value="HisK_dim/P_sf"/>
</dbReference>
<keyword evidence="7" id="KW-0175">Coiled coil</keyword>
<evidence type="ECO:0000259" key="10">
    <source>
        <dbReference type="PROSITE" id="PS50110"/>
    </source>
</evidence>
<dbReference type="SMART" id="SM00387">
    <property type="entry name" value="HATPase_c"/>
    <property type="match status" value="1"/>
</dbReference>
<dbReference type="EC" id="2.7.13.3" evidence="2"/>
<feature type="transmembrane region" description="Helical" evidence="8">
    <location>
        <begin position="21"/>
        <end position="39"/>
    </location>
</feature>
<dbReference type="PRINTS" id="PR00344">
    <property type="entry name" value="BCTRLSENSOR"/>
</dbReference>
<evidence type="ECO:0000256" key="5">
    <source>
        <dbReference type="ARBA" id="ARBA00022777"/>
    </source>
</evidence>
<dbReference type="SUPFAM" id="SSF52172">
    <property type="entry name" value="CheY-like"/>
    <property type="match status" value="1"/>
</dbReference>
<keyword evidence="8" id="KW-1133">Transmembrane helix</keyword>
<dbReference type="InterPro" id="IPR003594">
    <property type="entry name" value="HATPase_dom"/>
</dbReference>
<keyword evidence="4 11" id="KW-0808">Transferase</keyword>
<comment type="catalytic activity">
    <reaction evidence="1">
        <text>ATP + protein L-histidine = ADP + protein N-phospho-L-histidine.</text>
        <dbReference type="EC" id="2.7.13.3"/>
    </reaction>
</comment>
<feature type="domain" description="Histidine kinase" evidence="9">
    <location>
        <begin position="313"/>
        <end position="525"/>
    </location>
</feature>
<dbReference type="InterPro" id="IPR005467">
    <property type="entry name" value="His_kinase_dom"/>
</dbReference>
<dbReference type="InterPro" id="IPR036641">
    <property type="entry name" value="HPT_dom_sf"/>
</dbReference>
<keyword evidence="3 6" id="KW-0597">Phosphoprotein</keyword>
<gene>
    <name evidence="11" type="primary">evgS_8</name>
    <name evidence="11" type="ORF">NCTC11155_03455</name>
</gene>
<keyword evidence="8" id="KW-0472">Membrane</keyword>
<keyword evidence="5 11" id="KW-0418">Kinase</keyword>
<evidence type="ECO:0000256" key="8">
    <source>
        <dbReference type="SAM" id="Phobius"/>
    </source>
</evidence>
<dbReference type="PANTHER" id="PTHR43047:SF72">
    <property type="entry name" value="OSMOSENSING HISTIDINE PROTEIN KINASE SLN1"/>
    <property type="match status" value="1"/>
</dbReference>
<evidence type="ECO:0000256" key="4">
    <source>
        <dbReference type="ARBA" id="ARBA00022679"/>
    </source>
</evidence>
<dbReference type="EMBL" id="UFSX01000002">
    <property type="protein sequence ID" value="SUV44045.1"/>
    <property type="molecule type" value="Genomic_DNA"/>
</dbReference>
<evidence type="ECO:0000313" key="12">
    <source>
        <dbReference type="Proteomes" id="UP000254424"/>
    </source>
</evidence>
<dbReference type="CDD" id="cd00082">
    <property type="entry name" value="HisKA"/>
    <property type="match status" value="1"/>
</dbReference>
<dbReference type="Pfam" id="PF00072">
    <property type="entry name" value="Response_reg"/>
    <property type="match status" value="1"/>
</dbReference>
<evidence type="ECO:0000256" key="6">
    <source>
        <dbReference type="PROSITE-ProRule" id="PRU00169"/>
    </source>
</evidence>
<dbReference type="GO" id="GO:0000155">
    <property type="term" value="F:phosphorelay sensor kinase activity"/>
    <property type="evidence" value="ECO:0007669"/>
    <property type="project" value="InterPro"/>
</dbReference>
<proteinExistence type="predicted"/>
<reference evidence="11 12" key="1">
    <citation type="submission" date="2018-06" db="EMBL/GenBank/DDBJ databases">
        <authorList>
            <consortium name="Pathogen Informatics"/>
            <person name="Doyle S."/>
        </authorList>
    </citation>
    <scope>NUCLEOTIDE SEQUENCE [LARGE SCALE GENOMIC DNA]</scope>
    <source>
        <strain evidence="11 12">NCTC11155</strain>
    </source>
</reference>
<dbReference type="RefSeq" id="WP_039952934.1">
    <property type="nucleotide sequence ID" value="NZ_CABKNQ010000020.1"/>
</dbReference>
<sequence>MESRNKLLKSLRLQPLLAKIAVGYMAKIVVISGIAYVGICEWKETKAREMEVRMINRKKHEINDIYVKMLRLSFFCETFMEWSEQDFLLFQKQRRHIDSLLCSLRYSSSGSHTDSIRNLWRAKERYMREIIYWVHRQEEADREIAAQIPAIAKQSERENAPKGGFLKRLFAKRHKADTPSAASMLHELNRSVVGRQQAYARKLAERTDSLDRMNRRLNVQLRQMIENMDGTVQAELKRQEEEVAEAGKRSFATVIGLTAFMVLLLIWSYMVIHRDMMRINRYKKRLEGTVRQLEQTVLENEELIEARKKIMLAVTHDLRAPLASISSYAELLSTEREVSKCREYSRNIRQVARHMSSMLNSLLGFFRLESGGEKAVPVPFRLCSVTEILETDFMPLAAGKNLLLNVLSAGDAVVIGDRDRIIQIGSNLLSNAIKFTERGSVTVRTQFDQGVLTLIVEDTGTGMDDEEQTRIFTAFERLPNAIAEEGVGLGLSIVKGLVGLLDGRIEVASRKGVGSRFTVCLPLAVAEEATAESGRSRISVRSYTVLVLDNDTVLLAAIREMFAYHGVACTVCENTRDLMEHVRSRSYDLLITDLKMPRTNGFEVLKLLRMANVGNSRSIPVIASTASGNCDTGDLYAAGFSGCLKKPFSAEELLQVCTECLGSERQSEQIDLDALLKYGNRRKMLDTLIRETRKDMEAMAECAEKNDHEALKEWIHHLTGSWEIIHAGKPLRELFALLQDSGEFSVDEFGRTVQQVLEKGKEIICLAQQAKKAYESNCC</sequence>
<dbReference type="Gene3D" id="1.10.287.130">
    <property type="match status" value="1"/>
</dbReference>
<evidence type="ECO:0000313" key="11">
    <source>
        <dbReference type="EMBL" id="SUV44045.1"/>
    </source>
</evidence>
<dbReference type="Proteomes" id="UP000254424">
    <property type="component" value="Unassembled WGS sequence"/>
</dbReference>
<evidence type="ECO:0000256" key="7">
    <source>
        <dbReference type="SAM" id="Coils"/>
    </source>
</evidence>
<dbReference type="InterPro" id="IPR004358">
    <property type="entry name" value="Sig_transdc_His_kin-like_C"/>
</dbReference>
<dbReference type="SMART" id="SM00448">
    <property type="entry name" value="REC"/>
    <property type="match status" value="1"/>
</dbReference>
<protein>
    <recommendedName>
        <fullName evidence="2">histidine kinase</fullName>
        <ecNumber evidence="2">2.7.13.3</ecNumber>
    </recommendedName>
</protein>
<dbReference type="InterPro" id="IPR003661">
    <property type="entry name" value="HisK_dim/P_dom"/>
</dbReference>
<dbReference type="Gene3D" id="3.30.565.10">
    <property type="entry name" value="Histidine kinase-like ATPase, C-terminal domain"/>
    <property type="match status" value="1"/>
</dbReference>
<dbReference type="PANTHER" id="PTHR43047">
    <property type="entry name" value="TWO-COMPONENT HISTIDINE PROTEIN KINASE"/>
    <property type="match status" value="1"/>
</dbReference>
<dbReference type="STRING" id="483216.BACEGG_00423"/>
<evidence type="ECO:0000256" key="3">
    <source>
        <dbReference type="ARBA" id="ARBA00022553"/>
    </source>
</evidence>
<feature type="domain" description="Response regulatory" evidence="10">
    <location>
        <begin position="544"/>
        <end position="661"/>
    </location>
</feature>
<name>A0A380ZD44_9BACE</name>
<evidence type="ECO:0000259" key="9">
    <source>
        <dbReference type="PROSITE" id="PS50109"/>
    </source>
</evidence>
<dbReference type="InterPro" id="IPR036890">
    <property type="entry name" value="HATPase_C_sf"/>
</dbReference>
<feature type="transmembrane region" description="Helical" evidence="8">
    <location>
        <begin position="251"/>
        <end position="272"/>
    </location>
</feature>
<dbReference type="AlphaFoldDB" id="A0A380ZD44"/>
<dbReference type="SUPFAM" id="SSF47384">
    <property type="entry name" value="Homodimeric domain of signal transducing histidine kinase"/>
    <property type="match status" value="1"/>
</dbReference>
<feature type="modified residue" description="4-aspartylphosphate" evidence="6">
    <location>
        <position position="593"/>
    </location>
</feature>
<dbReference type="Gene3D" id="3.40.50.2300">
    <property type="match status" value="1"/>
</dbReference>
<evidence type="ECO:0000256" key="2">
    <source>
        <dbReference type="ARBA" id="ARBA00012438"/>
    </source>
</evidence>
<dbReference type="GeneID" id="93072046"/>
<dbReference type="Pfam" id="PF00512">
    <property type="entry name" value="HisKA"/>
    <property type="match status" value="1"/>
</dbReference>
<evidence type="ECO:0000256" key="1">
    <source>
        <dbReference type="ARBA" id="ARBA00000085"/>
    </source>
</evidence>
<dbReference type="SUPFAM" id="SSF55874">
    <property type="entry name" value="ATPase domain of HSP90 chaperone/DNA topoisomerase II/histidine kinase"/>
    <property type="match status" value="1"/>
</dbReference>
<dbReference type="InterPro" id="IPR011006">
    <property type="entry name" value="CheY-like_superfamily"/>
</dbReference>
<dbReference type="GO" id="GO:0005886">
    <property type="term" value="C:plasma membrane"/>
    <property type="evidence" value="ECO:0007669"/>
    <property type="project" value="TreeGrafter"/>
</dbReference>
<dbReference type="InterPro" id="IPR001789">
    <property type="entry name" value="Sig_transdc_resp-reg_receiver"/>
</dbReference>
<accession>A0A380ZD44</accession>
<dbReference type="SMART" id="SM00388">
    <property type="entry name" value="HisKA"/>
    <property type="match status" value="1"/>
</dbReference>
<dbReference type="PROSITE" id="PS50109">
    <property type="entry name" value="HIS_KIN"/>
    <property type="match status" value="1"/>
</dbReference>
<dbReference type="GO" id="GO:0009927">
    <property type="term" value="F:histidine phosphotransfer kinase activity"/>
    <property type="evidence" value="ECO:0007669"/>
    <property type="project" value="TreeGrafter"/>
</dbReference>